<dbReference type="PROSITE" id="PS51184">
    <property type="entry name" value="JMJC"/>
    <property type="match status" value="1"/>
</dbReference>
<dbReference type="Proteomes" id="UP000320461">
    <property type="component" value="Unassembled WGS sequence"/>
</dbReference>
<keyword evidence="6" id="KW-1185">Reference proteome</keyword>
<comment type="cofactor">
    <cofactor evidence="1">
        <name>Fe(2+)</name>
        <dbReference type="ChEBI" id="CHEBI:29033"/>
    </cofactor>
</comment>
<evidence type="ECO:0000259" key="4">
    <source>
        <dbReference type="PROSITE" id="PS51184"/>
    </source>
</evidence>
<dbReference type="GO" id="GO:0046872">
    <property type="term" value="F:metal ion binding"/>
    <property type="evidence" value="ECO:0007669"/>
    <property type="project" value="UniProtKB-KW"/>
</dbReference>
<organism evidence="5 6">
    <name type="scientific">Cellulomonas gelida</name>
    <dbReference type="NCBI Taxonomy" id="1712"/>
    <lineage>
        <taxon>Bacteria</taxon>
        <taxon>Bacillati</taxon>
        <taxon>Actinomycetota</taxon>
        <taxon>Actinomycetes</taxon>
        <taxon>Micrococcales</taxon>
        <taxon>Cellulomonadaceae</taxon>
        <taxon>Cellulomonas</taxon>
    </lineage>
</organism>
<evidence type="ECO:0000256" key="3">
    <source>
        <dbReference type="ARBA" id="ARBA00023004"/>
    </source>
</evidence>
<evidence type="ECO:0000313" key="5">
    <source>
        <dbReference type="EMBL" id="GEA84173.1"/>
    </source>
</evidence>
<gene>
    <name evidence="5" type="ORF">CGE01nite_14240</name>
</gene>
<proteinExistence type="predicted"/>
<dbReference type="RefSeq" id="WP_218022609.1">
    <property type="nucleotide sequence ID" value="NZ_BJLQ01000011.1"/>
</dbReference>
<dbReference type="Gene3D" id="2.60.120.650">
    <property type="entry name" value="Cupin"/>
    <property type="match status" value="1"/>
</dbReference>
<dbReference type="SMART" id="SM00558">
    <property type="entry name" value="JmjC"/>
    <property type="match status" value="1"/>
</dbReference>
<dbReference type="PANTHER" id="PTHR13096:SF9">
    <property type="entry name" value="BIFUNCTIONAL LYSINE-SPECIFIC DEMETHYLASE AND HISTIDYL-HYDROXYLASE"/>
    <property type="match status" value="1"/>
</dbReference>
<dbReference type="PANTHER" id="PTHR13096">
    <property type="entry name" value="MINA53 MYC INDUCED NUCLEAR ANTIGEN"/>
    <property type="match status" value="1"/>
</dbReference>
<comment type="caution">
    <text evidence="5">The sequence shown here is derived from an EMBL/GenBank/DDBJ whole genome shotgun (WGS) entry which is preliminary data.</text>
</comment>
<dbReference type="Pfam" id="PF08007">
    <property type="entry name" value="JmjC_2"/>
    <property type="match status" value="1"/>
</dbReference>
<evidence type="ECO:0000256" key="1">
    <source>
        <dbReference type="ARBA" id="ARBA00001954"/>
    </source>
</evidence>
<feature type="domain" description="JmjC" evidence="4">
    <location>
        <begin position="95"/>
        <end position="257"/>
    </location>
</feature>
<accession>A0A4Y3KJU4</accession>
<dbReference type="GO" id="GO:0032453">
    <property type="term" value="F:histone H3K4 demethylase activity"/>
    <property type="evidence" value="ECO:0007669"/>
    <property type="project" value="TreeGrafter"/>
</dbReference>
<protein>
    <submittedName>
        <fullName evidence="5">Cupin</fullName>
    </submittedName>
</protein>
<dbReference type="InterPro" id="IPR039994">
    <property type="entry name" value="NO66-like"/>
</dbReference>
<dbReference type="SUPFAM" id="SSF51197">
    <property type="entry name" value="Clavaminate synthase-like"/>
    <property type="match status" value="1"/>
</dbReference>
<keyword evidence="3" id="KW-0408">Iron</keyword>
<reference evidence="5 6" key="1">
    <citation type="submission" date="2019-06" db="EMBL/GenBank/DDBJ databases">
        <title>Whole genome shotgun sequence of Cellulomonas gelida NBRC 3748.</title>
        <authorList>
            <person name="Hosoyama A."/>
            <person name="Uohara A."/>
            <person name="Ohji S."/>
            <person name="Ichikawa N."/>
        </authorList>
    </citation>
    <scope>NUCLEOTIDE SEQUENCE [LARGE SCALE GENOMIC DNA]</scope>
    <source>
        <strain evidence="5 6">NBRC 3748</strain>
    </source>
</reference>
<name>A0A4Y3KJU4_9CELL</name>
<dbReference type="EMBL" id="BJLQ01000011">
    <property type="protein sequence ID" value="GEA84173.1"/>
    <property type="molecule type" value="Genomic_DNA"/>
</dbReference>
<evidence type="ECO:0000256" key="2">
    <source>
        <dbReference type="ARBA" id="ARBA00022723"/>
    </source>
</evidence>
<evidence type="ECO:0000313" key="6">
    <source>
        <dbReference type="Proteomes" id="UP000320461"/>
    </source>
</evidence>
<sequence length="413" mass="43795">MAQDALTERGPVTRSALSRCIAVPAEQFAREHWGRAPLLSPEHDDFHDLLSPDAVDELVGRRGLRTPFIRLAHEGSVLAAERFTSSGGFGAEVSDQVSSDKVLAEFAAGATIVLQGLHRMWPPLVDFTRALVGELGHPAQVNAYVTPPSSQGFSPHYDTHDVFVLQVSGEKHWVIHAPVHPDPLKGQVWTDHRAAVAAAAAGEPVIDRVLRPGDALYLPRGWIHSATALGDTSIHLTVGMAAYTRADVVDTLLSVIGDTPALRTSLPLGIDVSDADELRPIVQETVEALVTALTSAPDPAGLAAARLGARFGRDTRPAPVGPLATLSAIASLSEHTRVRWREGLGGRLETADDKVRLTAGGVVLSLPAEASRALQTLRTGDPVAVGSLPGLDRASALVVVRRLLREGVVVTSQ</sequence>
<dbReference type="InterPro" id="IPR003347">
    <property type="entry name" value="JmjC_dom"/>
</dbReference>
<keyword evidence="2" id="KW-0479">Metal-binding</keyword>
<dbReference type="GO" id="GO:0051864">
    <property type="term" value="F:histone H3K36 demethylase activity"/>
    <property type="evidence" value="ECO:0007669"/>
    <property type="project" value="TreeGrafter"/>
</dbReference>
<dbReference type="AlphaFoldDB" id="A0A4Y3KJU4"/>